<reference evidence="2 3" key="1">
    <citation type="submission" date="2019-04" db="EMBL/GenBank/DDBJ databases">
        <title>Isolation and culture of sulfate reducing bacteria from the cold seep of the South China Sea.</title>
        <authorList>
            <person name="Sun C."/>
            <person name="Liu R."/>
        </authorList>
    </citation>
    <scope>NUCLEOTIDE SEQUENCE [LARGE SCALE GENOMIC DNA]</scope>
    <source>
        <strain evidence="2 3">CS1</strain>
    </source>
</reference>
<feature type="transmembrane region" description="Helical" evidence="1">
    <location>
        <begin position="66"/>
        <end position="84"/>
    </location>
</feature>
<protein>
    <submittedName>
        <fullName evidence="2">Uncharacterized protein</fullName>
    </submittedName>
</protein>
<evidence type="ECO:0000313" key="3">
    <source>
        <dbReference type="Proteomes" id="UP000503251"/>
    </source>
</evidence>
<name>A0ABX6NIC9_9BACT</name>
<keyword evidence="1" id="KW-0472">Membrane</keyword>
<keyword evidence="3" id="KW-1185">Reference proteome</keyword>
<dbReference type="Proteomes" id="UP000503251">
    <property type="component" value="Chromosome"/>
</dbReference>
<organism evidence="2 3">
    <name type="scientific">Oceanidesulfovibrio marinus</name>
    <dbReference type="NCBI Taxonomy" id="370038"/>
    <lineage>
        <taxon>Bacteria</taxon>
        <taxon>Pseudomonadati</taxon>
        <taxon>Thermodesulfobacteriota</taxon>
        <taxon>Desulfovibrionia</taxon>
        <taxon>Desulfovibrionales</taxon>
        <taxon>Desulfovibrionaceae</taxon>
        <taxon>Oceanidesulfovibrio</taxon>
    </lineage>
</organism>
<proteinExistence type="predicted"/>
<keyword evidence="1" id="KW-1133">Transmembrane helix</keyword>
<sequence length="86" mass="9538">MTFFAEQYQDESTVARFIAWNIEMRELGETGHCKKSAFFEVALGAGLIAVRYDAVLEIAQSLNVPWVLLPLFSIALAGIFALVLSQ</sequence>
<accession>A0ABX6NIC9</accession>
<gene>
    <name evidence="2" type="ORF">E8L03_16305</name>
</gene>
<dbReference type="EMBL" id="CP039543">
    <property type="protein sequence ID" value="QJT10397.1"/>
    <property type="molecule type" value="Genomic_DNA"/>
</dbReference>
<keyword evidence="1" id="KW-0812">Transmembrane</keyword>
<evidence type="ECO:0000313" key="2">
    <source>
        <dbReference type="EMBL" id="QJT10397.1"/>
    </source>
</evidence>
<dbReference type="RefSeq" id="WP_171267942.1">
    <property type="nucleotide sequence ID" value="NZ_CP039543.1"/>
</dbReference>
<evidence type="ECO:0000256" key="1">
    <source>
        <dbReference type="SAM" id="Phobius"/>
    </source>
</evidence>